<keyword evidence="7 8" id="KW-0998">Cell outer membrane</keyword>
<keyword evidence="3 8" id="KW-1134">Transmembrane beta strand</keyword>
<dbReference type="AlphaFoldDB" id="A0A1V9G2X1"/>
<evidence type="ECO:0000256" key="2">
    <source>
        <dbReference type="ARBA" id="ARBA00022448"/>
    </source>
</evidence>
<dbReference type="InterPro" id="IPR023996">
    <property type="entry name" value="TonB-dep_OMP_SusC/RagA"/>
</dbReference>
<evidence type="ECO:0000256" key="5">
    <source>
        <dbReference type="ARBA" id="ARBA00023077"/>
    </source>
</evidence>
<evidence type="ECO:0000256" key="8">
    <source>
        <dbReference type="PROSITE-ProRule" id="PRU01360"/>
    </source>
</evidence>
<dbReference type="InterPro" id="IPR037066">
    <property type="entry name" value="Plug_dom_sf"/>
</dbReference>
<accession>A0A1V9G2X1</accession>
<dbReference type="GO" id="GO:0009279">
    <property type="term" value="C:cell outer membrane"/>
    <property type="evidence" value="ECO:0007669"/>
    <property type="project" value="UniProtKB-SubCell"/>
</dbReference>
<keyword evidence="2 8" id="KW-0813">Transport</keyword>
<dbReference type="InterPro" id="IPR039426">
    <property type="entry name" value="TonB-dep_rcpt-like"/>
</dbReference>
<dbReference type="STRING" id="1703345.A3860_19635"/>
<feature type="domain" description="TonB-dependent receptor plug" evidence="11">
    <location>
        <begin position="110"/>
        <end position="237"/>
    </location>
</feature>
<evidence type="ECO:0000313" key="13">
    <source>
        <dbReference type="Proteomes" id="UP000192796"/>
    </source>
</evidence>
<dbReference type="InterPro" id="IPR036942">
    <property type="entry name" value="Beta-barrel_TonB_sf"/>
</dbReference>
<gene>
    <name evidence="12" type="ORF">A3860_19635</name>
</gene>
<dbReference type="Gene3D" id="2.60.40.1120">
    <property type="entry name" value="Carboxypeptidase-like, regulatory domain"/>
    <property type="match status" value="1"/>
</dbReference>
<evidence type="ECO:0000256" key="4">
    <source>
        <dbReference type="ARBA" id="ARBA00022692"/>
    </source>
</evidence>
<dbReference type="Pfam" id="PF07715">
    <property type="entry name" value="Plug"/>
    <property type="match status" value="1"/>
</dbReference>
<evidence type="ECO:0000256" key="1">
    <source>
        <dbReference type="ARBA" id="ARBA00004571"/>
    </source>
</evidence>
<proteinExistence type="inferred from homology"/>
<dbReference type="Proteomes" id="UP000192796">
    <property type="component" value="Unassembled WGS sequence"/>
</dbReference>
<evidence type="ECO:0000256" key="9">
    <source>
        <dbReference type="RuleBase" id="RU003357"/>
    </source>
</evidence>
<dbReference type="Gene3D" id="2.170.130.10">
    <property type="entry name" value="TonB-dependent receptor, plug domain"/>
    <property type="match status" value="1"/>
</dbReference>
<dbReference type="PROSITE" id="PS52016">
    <property type="entry name" value="TONB_DEPENDENT_REC_3"/>
    <property type="match status" value="1"/>
</dbReference>
<keyword evidence="6 8" id="KW-0472">Membrane</keyword>
<keyword evidence="13" id="KW-1185">Reference proteome</keyword>
<evidence type="ECO:0000259" key="10">
    <source>
        <dbReference type="Pfam" id="PF00593"/>
    </source>
</evidence>
<keyword evidence="5 9" id="KW-0798">TonB box</keyword>
<evidence type="ECO:0000256" key="7">
    <source>
        <dbReference type="ARBA" id="ARBA00023237"/>
    </source>
</evidence>
<dbReference type="SUPFAM" id="SSF49464">
    <property type="entry name" value="Carboxypeptidase regulatory domain-like"/>
    <property type="match status" value="1"/>
</dbReference>
<evidence type="ECO:0000313" key="12">
    <source>
        <dbReference type="EMBL" id="OQP64961.1"/>
    </source>
</evidence>
<reference evidence="12 13" key="1">
    <citation type="submission" date="2016-03" db="EMBL/GenBank/DDBJ databases">
        <title>Niastella vici sp. nov., isolated from farmland soil.</title>
        <authorList>
            <person name="Chen L."/>
            <person name="Wang D."/>
            <person name="Yang S."/>
            <person name="Wang G."/>
        </authorList>
    </citation>
    <scope>NUCLEOTIDE SEQUENCE [LARGE SCALE GENOMIC DNA]</scope>
    <source>
        <strain evidence="12 13">DJ57</strain>
    </source>
</reference>
<dbReference type="InterPro" id="IPR012910">
    <property type="entry name" value="Plug_dom"/>
</dbReference>
<dbReference type="NCBIfam" id="TIGR04056">
    <property type="entry name" value="OMP_RagA_SusC"/>
    <property type="match status" value="1"/>
</dbReference>
<evidence type="ECO:0000256" key="6">
    <source>
        <dbReference type="ARBA" id="ARBA00023136"/>
    </source>
</evidence>
<comment type="caution">
    <text evidence="12">The sequence shown here is derived from an EMBL/GenBank/DDBJ whole genome shotgun (WGS) entry which is preliminary data.</text>
</comment>
<sequence>MLLSGMLLLYGQLLAQGRTITGKVTDESGNPIPNASIQVKGTSLGTTSKDDGTYSLTIPASSKVLTISAVGMAEQEIPIGDKNMILVRLSTRLNMLQEVVVTSLGISRDKRSLGYATQNLKADQFNDRGQVNVVNALQGKVAGVNITNASGGAGASVNINIRGISSFTGSNQPLFIIDGIPISNDVDRTNGGPTGTLGDNQPPNRALDLDMNNIESVNILKGPAASVLYGSRAAAGAIIITTKKGSSQKGRAEILVNTNESFQKATGLPKVQNEYGQGSNGIYNPGTSNSWGPKFGSTATVANGLLVGGVAVDYNPYPNNIRDFFETGILSDNNLSINGGDAKQNYTFSAGYLYQKGILPNTGVKRATVKFGGNTVLRDKIKLGGSATFTNTLQDGILGGNGQSSMGVLHGMPRSIDLQKYKRDKTWKNPDGTNNYGVTGIENPYFGAYENPLKSNLYRIIGIANIGYDVTSWMNINYRLGVDAYTDRRKQIFAVGSGRVPAGQVLDNPITRTEVNGDLIISMKKNDIIKGLNVSGIVGNNINQRMNQNVTLQGDNLTIPFFYNVSNATAYANGSLETTTLQRIVGYYAQASFDYKNYLFLELTGRADQSSTLPKSKNTYFYPSISAGLVFTDAFNIVSEVLNYGKIRASYAKVGRDAPPYKLEGVYGVTTYGNNVANITFPMGSIAGFQASTRIPPTKLSPEFTSSYEIGLNAAFWKNRITLDVAYFDEVSKDQIVDVGLAPSTGYSNVTANVGKMTNKGVEALVTVSAISTRNIRWDISGNFTKIRNKVVSIFPGVTSFAVPGNAFTGSIPTIQEGQPYGVIIGGLIPRSPDGQRIINPVTGTYQSTIANQVLSNPNPDYQLGFTNNLKVKSFSLSFTFDFIKGGEVLSFTAAAYKSRGALKETAVDRDKAHILPGVIPDPNNAGKYLPNNIEIPAQPYWQTMGGLQSEFNVYDATTFRMRDISIGYDLPATLMEKLKINSARIAVFANNVFFVAPNAFFDPQVNTQGAGNIRGLDLQSVPNARTVGAGLKVSL</sequence>
<comment type="similarity">
    <text evidence="8 9">Belongs to the TonB-dependent receptor family.</text>
</comment>
<dbReference type="Pfam" id="PF00593">
    <property type="entry name" value="TonB_dep_Rec_b-barrel"/>
    <property type="match status" value="1"/>
</dbReference>
<keyword evidence="4 8" id="KW-0812">Transmembrane</keyword>
<dbReference type="Gene3D" id="2.40.170.20">
    <property type="entry name" value="TonB-dependent receptor, beta-barrel domain"/>
    <property type="match status" value="1"/>
</dbReference>
<dbReference type="Pfam" id="PF13715">
    <property type="entry name" value="CarbopepD_reg_2"/>
    <property type="match status" value="1"/>
</dbReference>
<dbReference type="EMBL" id="LVYD01000041">
    <property type="protein sequence ID" value="OQP64961.1"/>
    <property type="molecule type" value="Genomic_DNA"/>
</dbReference>
<dbReference type="SUPFAM" id="SSF56935">
    <property type="entry name" value="Porins"/>
    <property type="match status" value="1"/>
</dbReference>
<feature type="domain" description="TonB-dependent receptor-like beta-barrel" evidence="10">
    <location>
        <begin position="425"/>
        <end position="791"/>
    </location>
</feature>
<evidence type="ECO:0000259" key="11">
    <source>
        <dbReference type="Pfam" id="PF07715"/>
    </source>
</evidence>
<name>A0A1V9G2X1_9BACT</name>
<comment type="subcellular location">
    <subcellularLocation>
        <location evidence="1 8">Cell outer membrane</location>
        <topology evidence="1 8">Multi-pass membrane protein</topology>
    </subcellularLocation>
</comment>
<organism evidence="12 13">
    <name type="scientific">Niastella vici</name>
    <dbReference type="NCBI Taxonomy" id="1703345"/>
    <lineage>
        <taxon>Bacteria</taxon>
        <taxon>Pseudomonadati</taxon>
        <taxon>Bacteroidota</taxon>
        <taxon>Chitinophagia</taxon>
        <taxon>Chitinophagales</taxon>
        <taxon>Chitinophagaceae</taxon>
        <taxon>Niastella</taxon>
    </lineage>
</organism>
<evidence type="ECO:0000256" key="3">
    <source>
        <dbReference type="ARBA" id="ARBA00022452"/>
    </source>
</evidence>
<dbReference type="OrthoDB" id="609136at2"/>
<protein>
    <submittedName>
        <fullName evidence="12">SusC/RagA family TonB-linked outer membrane protein</fullName>
    </submittedName>
</protein>
<dbReference type="InterPro" id="IPR008969">
    <property type="entry name" value="CarboxyPept-like_regulatory"/>
</dbReference>
<dbReference type="InterPro" id="IPR000531">
    <property type="entry name" value="Beta-barrel_TonB"/>
</dbReference>